<name>A0A0C3DNH6_9AGAM</name>
<keyword evidence="2" id="KW-1185">Reference proteome</keyword>
<feature type="non-terminal residue" evidence="1">
    <location>
        <position position="79"/>
    </location>
</feature>
<dbReference type="HOGENOM" id="CLU_2612663_0_0_1"/>
<sequence length="79" mass="8829">MRTKSGEVAHDICVMCGTFVTLLVATVNHLEALWDADAKQFRAGQWLETDITPQVQELQGYHYLVTIWDGPKTCLGGCF</sequence>
<dbReference type="AlphaFoldDB" id="A0A0C3DNH6"/>
<accession>A0A0C3DNH6</accession>
<dbReference type="OrthoDB" id="1470350at2759"/>
<gene>
    <name evidence="1" type="ORF">SCLCIDRAFT_1192747</name>
</gene>
<proteinExistence type="predicted"/>
<evidence type="ECO:0000313" key="2">
    <source>
        <dbReference type="Proteomes" id="UP000053989"/>
    </source>
</evidence>
<reference evidence="2" key="2">
    <citation type="submission" date="2015-01" db="EMBL/GenBank/DDBJ databases">
        <title>Evolutionary Origins and Diversification of the Mycorrhizal Mutualists.</title>
        <authorList>
            <consortium name="DOE Joint Genome Institute"/>
            <consortium name="Mycorrhizal Genomics Consortium"/>
            <person name="Kohler A."/>
            <person name="Kuo A."/>
            <person name="Nagy L.G."/>
            <person name="Floudas D."/>
            <person name="Copeland A."/>
            <person name="Barry K.W."/>
            <person name="Cichocki N."/>
            <person name="Veneault-Fourrey C."/>
            <person name="LaButti K."/>
            <person name="Lindquist E.A."/>
            <person name="Lipzen A."/>
            <person name="Lundell T."/>
            <person name="Morin E."/>
            <person name="Murat C."/>
            <person name="Riley R."/>
            <person name="Ohm R."/>
            <person name="Sun H."/>
            <person name="Tunlid A."/>
            <person name="Henrissat B."/>
            <person name="Grigoriev I.V."/>
            <person name="Hibbett D.S."/>
            <person name="Martin F."/>
        </authorList>
    </citation>
    <scope>NUCLEOTIDE SEQUENCE [LARGE SCALE GENOMIC DNA]</scope>
    <source>
        <strain evidence="2">Foug A</strain>
    </source>
</reference>
<evidence type="ECO:0000313" key="1">
    <source>
        <dbReference type="EMBL" id="KIM57789.1"/>
    </source>
</evidence>
<protein>
    <submittedName>
        <fullName evidence="1">Uncharacterized protein</fullName>
    </submittedName>
</protein>
<dbReference type="Proteomes" id="UP000053989">
    <property type="component" value="Unassembled WGS sequence"/>
</dbReference>
<dbReference type="STRING" id="1036808.A0A0C3DNH6"/>
<reference evidence="1 2" key="1">
    <citation type="submission" date="2014-04" db="EMBL/GenBank/DDBJ databases">
        <authorList>
            <consortium name="DOE Joint Genome Institute"/>
            <person name="Kuo A."/>
            <person name="Kohler A."/>
            <person name="Nagy L.G."/>
            <person name="Floudas D."/>
            <person name="Copeland A."/>
            <person name="Barry K.W."/>
            <person name="Cichocki N."/>
            <person name="Veneault-Fourrey C."/>
            <person name="LaButti K."/>
            <person name="Lindquist E.A."/>
            <person name="Lipzen A."/>
            <person name="Lundell T."/>
            <person name="Morin E."/>
            <person name="Murat C."/>
            <person name="Sun H."/>
            <person name="Tunlid A."/>
            <person name="Henrissat B."/>
            <person name="Grigoriev I.V."/>
            <person name="Hibbett D.S."/>
            <person name="Martin F."/>
            <person name="Nordberg H.P."/>
            <person name="Cantor M.N."/>
            <person name="Hua S.X."/>
        </authorList>
    </citation>
    <scope>NUCLEOTIDE SEQUENCE [LARGE SCALE GENOMIC DNA]</scope>
    <source>
        <strain evidence="1 2">Foug A</strain>
    </source>
</reference>
<organism evidence="1 2">
    <name type="scientific">Scleroderma citrinum Foug A</name>
    <dbReference type="NCBI Taxonomy" id="1036808"/>
    <lineage>
        <taxon>Eukaryota</taxon>
        <taxon>Fungi</taxon>
        <taxon>Dikarya</taxon>
        <taxon>Basidiomycota</taxon>
        <taxon>Agaricomycotina</taxon>
        <taxon>Agaricomycetes</taxon>
        <taxon>Agaricomycetidae</taxon>
        <taxon>Boletales</taxon>
        <taxon>Sclerodermatineae</taxon>
        <taxon>Sclerodermataceae</taxon>
        <taxon>Scleroderma</taxon>
    </lineage>
</organism>
<dbReference type="EMBL" id="KN822095">
    <property type="protein sequence ID" value="KIM57789.1"/>
    <property type="molecule type" value="Genomic_DNA"/>
</dbReference>
<dbReference type="InParanoid" id="A0A0C3DNH6"/>